<evidence type="ECO:0000256" key="1">
    <source>
        <dbReference type="SAM" id="Phobius"/>
    </source>
</evidence>
<sequence>MQDRVSLKQCFLGSSTGAKACVRVCAKSMCYWHLILYGVGGSLELLCYINIIATCLILSRSQFYCQSSSTQSRYGSRTGGDMQKCQYQDLTSRTRTLGDCALW</sequence>
<reference evidence="2 3" key="1">
    <citation type="submission" date="2021-06" db="EMBL/GenBank/DDBJ databases">
        <authorList>
            <person name="Palmer J.M."/>
        </authorList>
    </citation>
    <scope>NUCLEOTIDE SEQUENCE [LARGE SCALE GENOMIC DNA]</scope>
    <source>
        <strain evidence="3">if_2019</strain>
        <tissue evidence="2">Muscle</tissue>
    </source>
</reference>
<dbReference type="EMBL" id="JAHRIQ010081528">
    <property type="protein sequence ID" value="MEQ2247201.1"/>
    <property type="molecule type" value="Genomic_DNA"/>
</dbReference>
<dbReference type="Proteomes" id="UP001482620">
    <property type="component" value="Unassembled WGS sequence"/>
</dbReference>
<gene>
    <name evidence="2" type="ORF">ILYODFUR_006869</name>
</gene>
<proteinExistence type="predicted"/>
<keyword evidence="1" id="KW-0472">Membrane</keyword>
<evidence type="ECO:0000313" key="2">
    <source>
        <dbReference type="EMBL" id="MEQ2247201.1"/>
    </source>
</evidence>
<comment type="caution">
    <text evidence="2">The sequence shown here is derived from an EMBL/GenBank/DDBJ whole genome shotgun (WGS) entry which is preliminary data.</text>
</comment>
<feature type="transmembrane region" description="Helical" evidence="1">
    <location>
        <begin position="34"/>
        <end position="58"/>
    </location>
</feature>
<protein>
    <submittedName>
        <fullName evidence="2">Uncharacterized protein</fullName>
    </submittedName>
</protein>
<organism evidence="2 3">
    <name type="scientific">Ilyodon furcidens</name>
    <name type="common">goldbreast splitfin</name>
    <dbReference type="NCBI Taxonomy" id="33524"/>
    <lineage>
        <taxon>Eukaryota</taxon>
        <taxon>Metazoa</taxon>
        <taxon>Chordata</taxon>
        <taxon>Craniata</taxon>
        <taxon>Vertebrata</taxon>
        <taxon>Euteleostomi</taxon>
        <taxon>Actinopterygii</taxon>
        <taxon>Neopterygii</taxon>
        <taxon>Teleostei</taxon>
        <taxon>Neoteleostei</taxon>
        <taxon>Acanthomorphata</taxon>
        <taxon>Ovalentaria</taxon>
        <taxon>Atherinomorphae</taxon>
        <taxon>Cyprinodontiformes</taxon>
        <taxon>Goodeidae</taxon>
        <taxon>Ilyodon</taxon>
    </lineage>
</organism>
<accession>A0ABV0UPZ7</accession>
<keyword evidence="3" id="KW-1185">Reference proteome</keyword>
<keyword evidence="1" id="KW-1133">Transmembrane helix</keyword>
<keyword evidence="1" id="KW-0812">Transmembrane</keyword>
<name>A0ABV0UPZ7_9TELE</name>
<evidence type="ECO:0000313" key="3">
    <source>
        <dbReference type="Proteomes" id="UP001482620"/>
    </source>
</evidence>